<dbReference type="Proteomes" id="UP001499930">
    <property type="component" value="Unassembled WGS sequence"/>
</dbReference>
<feature type="signal peptide" evidence="1">
    <location>
        <begin position="1"/>
        <end position="29"/>
    </location>
</feature>
<gene>
    <name evidence="2" type="ORF">GCM10017559_12990</name>
</gene>
<organism evidence="2 3">
    <name type="scientific">Streptosporangium longisporum</name>
    <dbReference type="NCBI Taxonomy" id="46187"/>
    <lineage>
        <taxon>Bacteria</taxon>
        <taxon>Bacillati</taxon>
        <taxon>Actinomycetota</taxon>
        <taxon>Actinomycetes</taxon>
        <taxon>Streptosporangiales</taxon>
        <taxon>Streptosporangiaceae</taxon>
        <taxon>Streptosporangium</taxon>
    </lineage>
</organism>
<reference evidence="2 3" key="1">
    <citation type="journal article" date="2019" name="Int. J. Syst. Evol. Microbiol.">
        <title>The Global Catalogue of Microorganisms (GCM) 10K type strain sequencing project: providing services to taxonomists for standard genome sequencing and annotation.</title>
        <authorList>
            <consortium name="The Broad Institute Genomics Platform"/>
            <consortium name="The Broad Institute Genome Sequencing Center for Infectious Disease"/>
            <person name="Wu L."/>
            <person name="Ma J."/>
        </authorList>
    </citation>
    <scope>NUCLEOTIDE SEQUENCE [LARGE SCALE GENOMIC DNA]</scope>
    <source>
        <strain evidence="2 3">JCM 3106</strain>
    </source>
</reference>
<evidence type="ECO:0000313" key="3">
    <source>
        <dbReference type="Proteomes" id="UP001499930"/>
    </source>
</evidence>
<protein>
    <submittedName>
        <fullName evidence="2">Uncharacterized protein</fullName>
    </submittedName>
</protein>
<evidence type="ECO:0000256" key="1">
    <source>
        <dbReference type="SAM" id="SignalP"/>
    </source>
</evidence>
<keyword evidence="3" id="KW-1185">Reference proteome</keyword>
<dbReference type="RefSeq" id="WP_344889756.1">
    <property type="nucleotide sequence ID" value="NZ_BAAAWD010000006.1"/>
</dbReference>
<sequence length="137" mass="14816">MLHRTIRNAALVCGVALLLAPIGATTANADTIVTYSGVGVGGCTIYLQYRTSDGYVRLKTVNDNEEVAAGCTSELYRKRYNDDGSVRYDWTALGAERVVGRFTTAYTGWHWNGTNAGTKGFVESHAGDASGWTLAKW</sequence>
<evidence type="ECO:0000313" key="2">
    <source>
        <dbReference type="EMBL" id="GAA2994051.1"/>
    </source>
</evidence>
<proteinExistence type="predicted"/>
<accession>A0ABN3XSZ7</accession>
<dbReference type="EMBL" id="BAAAWD010000006">
    <property type="protein sequence ID" value="GAA2994051.1"/>
    <property type="molecule type" value="Genomic_DNA"/>
</dbReference>
<keyword evidence="1" id="KW-0732">Signal</keyword>
<comment type="caution">
    <text evidence="2">The sequence shown here is derived from an EMBL/GenBank/DDBJ whole genome shotgun (WGS) entry which is preliminary data.</text>
</comment>
<feature type="chain" id="PRO_5045391701" evidence="1">
    <location>
        <begin position="30"/>
        <end position="137"/>
    </location>
</feature>
<name>A0ABN3XSZ7_9ACTN</name>